<accession>G0VK79</accession>
<keyword evidence="4" id="KW-0653">Protein transport</keyword>
<dbReference type="GO" id="GO:0090156">
    <property type="term" value="P:intracellular sphingolipid homeostasis"/>
    <property type="evidence" value="ECO:0007669"/>
    <property type="project" value="EnsemblFungi"/>
</dbReference>
<dbReference type="InParanoid" id="G0VK79"/>
<dbReference type="GO" id="GO:0019905">
    <property type="term" value="F:syntaxin binding"/>
    <property type="evidence" value="ECO:0007669"/>
    <property type="project" value="TreeGrafter"/>
</dbReference>
<evidence type="ECO:0000256" key="2">
    <source>
        <dbReference type="ARBA" id="ARBA00008180"/>
    </source>
</evidence>
<keyword evidence="3" id="KW-0813">Transport</keyword>
<dbReference type="InterPro" id="IPR048319">
    <property type="entry name" value="Vps52_CC"/>
</dbReference>
<dbReference type="PANTHER" id="PTHR14190">
    <property type="entry name" value="SUPPRESSOR OF ACTIN MUTATIONS 2/VACUOLAR PROTEIN SORTING 52"/>
    <property type="match status" value="1"/>
</dbReference>
<proteinExistence type="inferred from homology"/>
<dbReference type="HOGENOM" id="CLU_010797_1_0_1"/>
<organism evidence="8 9">
    <name type="scientific">Naumovozyma castellii</name>
    <name type="common">Yeast</name>
    <name type="synonym">Saccharomyces castellii</name>
    <dbReference type="NCBI Taxonomy" id="27288"/>
    <lineage>
        <taxon>Eukaryota</taxon>
        <taxon>Fungi</taxon>
        <taxon>Dikarya</taxon>
        <taxon>Ascomycota</taxon>
        <taxon>Saccharomycotina</taxon>
        <taxon>Saccharomycetes</taxon>
        <taxon>Saccharomycetales</taxon>
        <taxon>Saccharomycetaceae</taxon>
        <taxon>Naumovozyma</taxon>
    </lineage>
</organism>
<dbReference type="GO" id="GO:0030029">
    <property type="term" value="P:actin filament-based process"/>
    <property type="evidence" value="ECO:0007669"/>
    <property type="project" value="EnsemblFungi"/>
</dbReference>
<dbReference type="RefSeq" id="XP_003678255.1">
    <property type="nucleotide sequence ID" value="XM_003678207.1"/>
</dbReference>
<dbReference type="GO" id="GO:0032456">
    <property type="term" value="P:endocytic recycling"/>
    <property type="evidence" value="ECO:0007669"/>
    <property type="project" value="TreeGrafter"/>
</dbReference>
<evidence type="ECO:0000256" key="3">
    <source>
        <dbReference type="ARBA" id="ARBA00022448"/>
    </source>
</evidence>
<dbReference type="PANTHER" id="PTHR14190:SF7">
    <property type="entry name" value="VACUOLAR PROTEIN SORTING-ASSOCIATED PROTEIN 52 HOMOLOG"/>
    <property type="match status" value="1"/>
</dbReference>
<evidence type="ECO:0000259" key="7">
    <source>
        <dbReference type="Pfam" id="PF20655"/>
    </source>
</evidence>
<dbReference type="FunCoup" id="G0VK79">
    <property type="interactions" value="925"/>
</dbReference>
<protein>
    <recommendedName>
        <fullName evidence="10">Vacuolar protein sorting-associated protein 52</fullName>
    </recommendedName>
</protein>
<feature type="domain" description="Vps52 coiled-coil" evidence="6">
    <location>
        <begin position="59"/>
        <end position="239"/>
    </location>
</feature>
<dbReference type="GO" id="GO:0006623">
    <property type="term" value="P:protein targeting to vacuole"/>
    <property type="evidence" value="ECO:0007669"/>
    <property type="project" value="EnsemblFungi"/>
</dbReference>
<dbReference type="Pfam" id="PF20655">
    <property type="entry name" value="Vps52_C"/>
    <property type="match status" value="1"/>
</dbReference>
<evidence type="ECO:0000256" key="4">
    <source>
        <dbReference type="ARBA" id="ARBA00022927"/>
    </source>
</evidence>
<dbReference type="InterPro" id="IPR007258">
    <property type="entry name" value="Vps52"/>
</dbReference>
<dbReference type="Pfam" id="PF04129">
    <property type="entry name" value="Vps52_CC"/>
    <property type="match status" value="1"/>
</dbReference>
<comment type="similarity">
    <text evidence="2">Belongs to the VPS52 family.</text>
</comment>
<dbReference type="eggNOG" id="KOG1961">
    <property type="taxonomic scope" value="Eukaryota"/>
</dbReference>
<reference evidence="8 9" key="1">
    <citation type="journal article" date="2011" name="Proc. Natl. Acad. Sci. U.S.A.">
        <title>Evolutionary erosion of yeast sex chromosomes by mating-type switching accidents.</title>
        <authorList>
            <person name="Gordon J.L."/>
            <person name="Armisen D."/>
            <person name="Proux-Wera E."/>
            <person name="Oheigeartaigh S.S."/>
            <person name="Byrne K.P."/>
            <person name="Wolfe K.H."/>
        </authorList>
    </citation>
    <scope>NUCLEOTIDE SEQUENCE [LARGE SCALE GENOMIC DNA]</scope>
    <source>
        <strain evidence="9">ATCC 76901 / BCRC 22586 / CBS 4309 / NBRC 1992 / NRRL Y-12630</strain>
    </source>
</reference>
<sequence>MESLQQILGTDNVSQDTTVITPKADNKTDNQEEEDIFQTFIKECKIPDYQANVSASKEFETLKKKQDTLRSTLETVVPPLREYIVSFSKRLSDFTSDLSFIRSKSSELKNLLEYNSKKLETISPLVNDLIIPIDVINEILHGKINASWQENINFIRDKQEIYSKYHPTSDNSETTTNDLEVPKDFEIMNDILECLKLIILERSKKFIVHNIKLLRRHHPTPSQRIQNDMIQVAECFQFIVENNYSLALELRQAYSYTMRWYYKQYFARYIRSLTILQFKAIDTQYALGNGLTNIKIDENSNDKSNSTLFSSYLSPNYLYGLSTISNETISEYFQIKRRLSILSQEDNTVMISQIAENNRNKENYIEIGFKNLNLAILDNCSVEYNFLKSFFRVSDNVEELNGILEQIFQPTLDQAMEYTIHQLLQQTYDIFGVLISIRVANQLQFETERRNVPIISEYLNNQLILLWPRFQQLIDFQCENLRKISITQNMVKKNNNAILSKPHELTVQFGKFLSSLLMLAGKSAFQEGSDETMNDERAEPLYNSIIRMRNEFETVMTKCSKVTSSPERFLSLNYLYLYNILQKQHLAIQDDEAREEFDDTLDTSNDSNIKLDNTPLIFKETEDHFKILVEAYSKVT</sequence>
<dbReference type="OMA" id="IHVVMVE"/>
<dbReference type="GO" id="GO:0000938">
    <property type="term" value="C:GARP complex"/>
    <property type="evidence" value="ECO:0007669"/>
    <property type="project" value="EnsemblFungi"/>
</dbReference>
<dbReference type="STRING" id="1064592.G0VK79"/>
<dbReference type="AlphaFoldDB" id="G0VK79"/>
<dbReference type="InterPro" id="IPR048361">
    <property type="entry name" value="Vps52_C"/>
</dbReference>
<dbReference type="KEGG" id="ncs:NCAS_0I02450"/>
<evidence type="ECO:0000256" key="1">
    <source>
        <dbReference type="ARBA" id="ARBA00004601"/>
    </source>
</evidence>
<dbReference type="OrthoDB" id="19482at2759"/>
<name>G0VK79_NAUCA</name>
<dbReference type="EMBL" id="HE576760">
    <property type="protein sequence ID" value="CCC71913.1"/>
    <property type="molecule type" value="Genomic_DNA"/>
</dbReference>
<gene>
    <name evidence="8" type="primary">NCAS0I02450</name>
    <name evidence="8" type="ordered locus">NCAS_0I02450</name>
</gene>
<keyword evidence="9" id="KW-1185">Reference proteome</keyword>
<evidence type="ECO:0000259" key="6">
    <source>
        <dbReference type="Pfam" id="PF04129"/>
    </source>
</evidence>
<evidence type="ECO:0000313" key="8">
    <source>
        <dbReference type="EMBL" id="CCC71913.1"/>
    </source>
</evidence>
<evidence type="ECO:0000313" key="9">
    <source>
        <dbReference type="Proteomes" id="UP000001640"/>
    </source>
</evidence>
<dbReference type="GO" id="GO:0006896">
    <property type="term" value="P:Golgi to vacuole transport"/>
    <property type="evidence" value="ECO:0007669"/>
    <property type="project" value="EnsemblFungi"/>
</dbReference>
<comment type="subcellular location">
    <subcellularLocation>
        <location evidence="1">Golgi apparatus</location>
        <location evidence="1">trans-Golgi network</location>
    </subcellularLocation>
</comment>
<dbReference type="GO" id="GO:0016239">
    <property type="term" value="P:positive regulation of macroautophagy"/>
    <property type="evidence" value="ECO:0007669"/>
    <property type="project" value="EnsemblFungi"/>
</dbReference>
<feature type="domain" description="Vps52 C-terminal" evidence="7">
    <location>
        <begin position="257"/>
        <end position="599"/>
    </location>
</feature>
<evidence type="ECO:0008006" key="10">
    <source>
        <dbReference type="Google" id="ProtNLM"/>
    </source>
</evidence>
<dbReference type="GeneID" id="96905600"/>
<evidence type="ECO:0000256" key="5">
    <source>
        <dbReference type="ARBA" id="ARBA00023034"/>
    </source>
</evidence>
<reference key="2">
    <citation type="submission" date="2011-08" db="EMBL/GenBank/DDBJ databases">
        <title>Genome sequence of Naumovozyma castellii.</title>
        <authorList>
            <person name="Gordon J.L."/>
            <person name="Armisen D."/>
            <person name="Proux-Wera E."/>
            <person name="OhEigeartaigh S.S."/>
            <person name="Byrne K.P."/>
            <person name="Wolfe K.H."/>
        </authorList>
    </citation>
    <scope>NUCLEOTIDE SEQUENCE</scope>
    <source>
        <strain>Type strain:CBS 4309</strain>
    </source>
</reference>
<keyword evidence="5" id="KW-0333">Golgi apparatus</keyword>
<dbReference type="GO" id="GO:0042147">
    <property type="term" value="P:retrograde transport, endosome to Golgi"/>
    <property type="evidence" value="ECO:0007669"/>
    <property type="project" value="EnsemblFungi"/>
</dbReference>
<dbReference type="Proteomes" id="UP000001640">
    <property type="component" value="Chromosome 9"/>
</dbReference>
<dbReference type="GO" id="GO:0005829">
    <property type="term" value="C:cytosol"/>
    <property type="evidence" value="ECO:0007669"/>
    <property type="project" value="GOC"/>
</dbReference>